<evidence type="ECO:0000313" key="5">
    <source>
        <dbReference type="EMBL" id="MBH1940923.1"/>
    </source>
</evidence>
<dbReference type="SUPFAM" id="SSF63817">
    <property type="entry name" value="Sortase"/>
    <property type="match status" value="1"/>
</dbReference>
<dbReference type="InterPro" id="IPR023365">
    <property type="entry name" value="Sortase_dom-sf"/>
</dbReference>
<keyword evidence="1" id="KW-0378">Hydrolase</keyword>
<name>A0A8J7KZT3_9FIRM</name>
<reference evidence="5" key="1">
    <citation type="submission" date="2020-12" db="EMBL/GenBank/DDBJ databases">
        <title>M. sibirica DSM 26468T genome.</title>
        <authorList>
            <person name="Thieme N."/>
            <person name="Rettenmaier R."/>
            <person name="Zverlov V."/>
            <person name="Liebl W."/>
        </authorList>
    </citation>
    <scope>NUCLEOTIDE SEQUENCE</scope>
    <source>
        <strain evidence="5">DSM 26468</strain>
    </source>
</reference>
<dbReference type="AlphaFoldDB" id="A0A8J7KZT3"/>
<organism evidence="5 6">
    <name type="scientific">Mobilitalea sibirica</name>
    <dbReference type="NCBI Taxonomy" id="1462919"/>
    <lineage>
        <taxon>Bacteria</taxon>
        <taxon>Bacillati</taxon>
        <taxon>Bacillota</taxon>
        <taxon>Clostridia</taxon>
        <taxon>Lachnospirales</taxon>
        <taxon>Lachnospiraceae</taxon>
        <taxon>Mobilitalea</taxon>
    </lineage>
</organism>
<feature type="transmembrane region" description="Helical" evidence="4">
    <location>
        <begin position="37"/>
        <end position="60"/>
    </location>
</feature>
<dbReference type="Gene3D" id="2.40.260.10">
    <property type="entry name" value="Sortase"/>
    <property type="match status" value="1"/>
</dbReference>
<keyword evidence="4" id="KW-1133">Transmembrane helix</keyword>
<feature type="compositionally biased region" description="Low complexity" evidence="3">
    <location>
        <begin position="120"/>
        <end position="129"/>
    </location>
</feature>
<sequence length="438" mass="49735">MSDQRFTDENNNDECNTILYVSKKASNSKKVKSKMKILYTIQSIHGFLLIYLFLIITLFIKELVVLPIYTNKAINTAKESNYKNSTELKTSEGVSDGMPSPSPMPAVATTVPISSRVSEASTPTIYSTPTPLPTPTPSTTPTPTPSPTPSPSPTPTIAPTPTATPTPSSIPTPTPIPKRDKEGRLLKFKDLLAKNKDVKGWIKISGTNIDYPVMQPGANDPDYYLHKGFDKKYSKAGSLYLDHRSSVEENTQNYVIYGHNMISTPEKMFHYLKYYKLKLSYYRKHPVITFDTLYHQGKWKIFAVFITTPDAKKDYFFDYRKSTFKNSSEFLNFVYQIRIRSLINIDAVDVNENDQLLTLSTCSYEVNDNYRTVVVARKVREGETTDVKVNSVSFNKKPLYADDYYKRYGGKAPKLPATFEKALEKGQIKWYKPPKEND</sequence>
<evidence type="ECO:0000256" key="4">
    <source>
        <dbReference type="SAM" id="Phobius"/>
    </source>
</evidence>
<feature type="active site" description="Proton donor/acceptor" evidence="2">
    <location>
        <position position="259"/>
    </location>
</feature>
<feature type="active site" description="Acyl-thioester intermediate" evidence="2">
    <location>
        <position position="362"/>
    </location>
</feature>
<proteinExistence type="predicted"/>
<feature type="region of interest" description="Disordered" evidence="3">
    <location>
        <begin position="85"/>
        <end position="181"/>
    </location>
</feature>
<protein>
    <submittedName>
        <fullName evidence="5">Class B sortase</fullName>
    </submittedName>
</protein>
<dbReference type="InterPro" id="IPR005754">
    <property type="entry name" value="Sortase"/>
</dbReference>
<keyword evidence="6" id="KW-1185">Reference proteome</keyword>
<dbReference type="CDD" id="cd05826">
    <property type="entry name" value="Sortase_B"/>
    <property type="match status" value="1"/>
</dbReference>
<keyword evidence="4" id="KW-0812">Transmembrane</keyword>
<gene>
    <name evidence="5" type="ORF">I5677_08475</name>
</gene>
<dbReference type="Pfam" id="PF04203">
    <property type="entry name" value="Sortase"/>
    <property type="match status" value="1"/>
</dbReference>
<accession>A0A8J7KZT3</accession>
<evidence type="ECO:0000256" key="1">
    <source>
        <dbReference type="ARBA" id="ARBA00022801"/>
    </source>
</evidence>
<dbReference type="InterPro" id="IPR009835">
    <property type="entry name" value="SrtB"/>
</dbReference>
<evidence type="ECO:0000313" key="6">
    <source>
        <dbReference type="Proteomes" id="UP000623269"/>
    </source>
</evidence>
<comment type="caution">
    <text evidence="5">The sequence shown here is derived from an EMBL/GenBank/DDBJ whole genome shotgun (WGS) entry which is preliminary data.</text>
</comment>
<dbReference type="Proteomes" id="UP000623269">
    <property type="component" value="Unassembled WGS sequence"/>
</dbReference>
<evidence type="ECO:0000256" key="2">
    <source>
        <dbReference type="PIRSR" id="PIRSR605754-1"/>
    </source>
</evidence>
<dbReference type="EMBL" id="JAEAGR010000007">
    <property type="protein sequence ID" value="MBH1940923.1"/>
    <property type="molecule type" value="Genomic_DNA"/>
</dbReference>
<dbReference type="GO" id="GO:0016787">
    <property type="term" value="F:hydrolase activity"/>
    <property type="evidence" value="ECO:0007669"/>
    <property type="project" value="UniProtKB-KW"/>
</dbReference>
<dbReference type="RefSeq" id="WP_197661147.1">
    <property type="nucleotide sequence ID" value="NZ_JAEAGR010000007.1"/>
</dbReference>
<evidence type="ECO:0000256" key="3">
    <source>
        <dbReference type="SAM" id="MobiDB-lite"/>
    </source>
</evidence>
<keyword evidence="4" id="KW-0472">Membrane</keyword>
<feature type="compositionally biased region" description="Pro residues" evidence="3">
    <location>
        <begin position="130"/>
        <end position="176"/>
    </location>
</feature>